<reference evidence="3 4" key="1">
    <citation type="submission" date="2020-01" db="EMBL/GenBank/DDBJ databases">
        <title>Genomes of bacteria type strains.</title>
        <authorList>
            <person name="Chen J."/>
            <person name="Zhu S."/>
            <person name="Chen J."/>
        </authorList>
    </citation>
    <scope>NUCLEOTIDE SEQUENCE [LARGE SCALE GENOMIC DNA]</scope>
    <source>
        <strain evidence="3 4">KCTC 52919</strain>
    </source>
</reference>
<dbReference type="EMBL" id="JAAAMJ010000001">
    <property type="protein sequence ID" value="NDV85554.1"/>
    <property type="molecule type" value="Genomic_DNA"/>
</dbReference>
<dbReference type="AlphaFoldDB" id="A0A6L9MCL1"/>
<evidence type="ECO:0000256" key="2">
    <source>
        <dbReference type="SAM" id="MobiDB-lite"/>
    </source>
</evidence>
<dbReference type="Proteomes" id="UP000476332">
    <property type="component" value="Unassembled WGS sequence"/>
</dbReference>
<sequence length="118" mass="13367">MLKTIDVVLIAVMISAAAWTYQIKHQAETTESELAKVERRIALERETIQLLEADWSLLDQPPRLQRLVHAFEAELQLKPMRPDQVVEPDELPARPVNLVPDQNNTLGGYADNGETVVR</sequence>
<organism evidence="3 4">
    <name type="scientific">Aurantimonas aggregata</name>
    <dbReference type="NCBI Taxonomy" id="2047720"/>
    <lineage>
        <taxon>Bacteria</taxon>
        <taxon>Pseudomonadati</taxon>
        <taxon>Pseudomonadota</taxon>
        <taxon>Alphaproteobacteria</taxon>
        <taxon>Hyphomicrobiales</taxon>
        <taxon>Aurantimonadaceae</taxon>
        <taxon>Aurantimonas</taxon>
    </lineage>
</organism>
<dbReference type="RefSeq" id="WP_163042273.1">
    <property type="nucleotide sequence ID" value="NZ_JAAAMJ010000001.1"/>
</dbReference>
<comment type="caution">
    <text evidence="3">The sequence shown here is derived from an EMBL/GenBank/DDBJ whole genome shotgun (WGS) entry which is preliminary data.</text>
</comment>
<evidence type="ECO:0000256" key="1">
    <source>
        <dbReference type="SAM" id="Coils"/>
    </source>
</evidence>
<proteinExistence type="predicted"/>
<feature type="region of interest" description="Disordered" evidence="2">
    <location>
        <begin position="87"/>
        <end position="118"/>
    </location>
</feature>
<protein>
    <recommendedName>
        <fullName evidence="5">Cell division protein FtsL</fullName>
    </recommendedName>
</protein>
<feature type="coiled-coil region" evidence="1">
    <location>
        <begin position="27"/>
        <end position="54"/>
    </location>
</feature>
<name>A0A6L9MCL1_9HYPH</name>
<evidence type="ECO:0008006" key="5">
    <source>
        <dbReference type="Google" id="ProtNLM"/>
    </source>
</evidence>
<keyword evidence="4" id="KW-1185">Reference proteome</keyword>
<keyword evidence="1" id="KW-0175">Coiled coil</keyword>
<gene>
    <name evidence="3" type="ORF">GTW51_02455</name>
</gene>
<accession>A0A6L9MCL1</accession>
<evidence type="ECO:0000313" key="4">
    <source>
        <dbReference type="Proteomes" id="UP000476332"/>
    </source>
</evidence>
<evidence type="ECO:0000313" key="3">
    <source>
        <dbReference type="EMBL" id="NDV85554.1"/>
    </source>
</evidence>